<accession>A0AAN4W4U7</accession>
<keyword evidence="2" id="KW-1185">Reference proteome</keyword>
<comment type="caution">
    <text evidence="1">The sequence shown here is derived from an EMBL/GenBank/DDBJ whole genome shotgun (WGS) entry which is preliminary data.</text>
</comment>
<evidence type="ECO:0000313" key="2">
    <source>
        <dbReference type="Proteomes" id="UP001310022"/>
    </source>
</evidence>
<dbReference type="RefSeq" id="WP_338239735.1">
    <property type="nucleotide sequence ID" value="NZ_BQKE01000006.1"/>
</dbReference>
<dbReference type="AlphaFoldDB" id="A0AAN4W4U7"/>
<protein>
    <submittedName>
        <fullName evidence="1">Uncharacterized protein</fullName>
    </submittedName>
</protein>
<dbReference type="Proteomes" id="UP001310022">
    <property type="component" value="Unassembled WGS sequence"/>
</dbReference>
<proteinExistence type="predicted"/>
<reference evidence="1 2" key="1">
    <citation type="submission" date="2021-12" db="EMBL/GenBank/DDBJ databases">
        <title>Genome sequencing of bacteria with rrn-lacking chromosome and rrn-plasmid.</title>
        <authorList>
            <person name="Anda M."/>
            <person name="Iwasaki W."/>
        </authorList>
    </citation>
    <scope>NUCLEOTIDE SEQUENCE [LARGE SCALE GENOMIC DNA]</scope>
    <source>
        <strain evidence="1 2">NBRC 15940</strain>
    </source>
</reference>
<evidence type="ECO:0000313" key="1">
    <source>
        <dbReference type="EMBL" id="GJM64668.1"/>
    </source>
</evidence>
<gene>
    <name evidence="1" type="ORF">PEDI_52200</name>
</gene>
<name>A0AAN4W4U7_9BACT</name>
<sequence>MSYSLEEKKETSYEEQSNDFSFATAVPQLEAVPDKIAVAQEQYLPDIQRVYLAPQPAQIQLVSEIADDNVKKGFVFLTTAMAGEETKVNIQKRGFGSRDSSGYADLLLTVLQNQLLDAQPMIGIYGNLYFQKPNLFTGEVALFDGVFIPDDYVAIEDVVKLAQQERGAEEVYKKQKEAELVLNAYMRDVPRDLDYSEMAKVLFESANIENPKSYAFQKRIQQLAEEKEQEGWGDFRTFVEVLKVQPLQHLDTIVYFFKGNDSDRVNDQLNQVFDHPPSMEKLKRVFFEQYQQELSAFLIKHMPGERDLLGYKTSNNQSDLPDFDYEGIVRTINAEINSYYQFRDYSYNPMTAGLGGGGNAFSGLIRIKSLKKNITSQLEKLERNPLAAEHFLNLYHTINNSFFETDIEKLFDYQDIAPLLPSHFLQKWVAHEYIGTPSQRLDQIYEKQKRPPLLAGTNAPNPHALGEILGFRANEADQVQFSYVATRETRFPESPIAAVPLRICYSKPICGPW</sequence>
<organism evidence="1 2">
    <name type="scientific">Persicobacter diffluens</name>
    <dbReference type="NCBI Taxonomy" id="981"/>
    <lineage>
        <taxon>Bacteria</taxon>
        <taxon>Pseudomonadati</taxon>
        <taxon>Bacteroidota</taxon>
        <taxon>Cytophagia</taxon>
        <taxon>Cytophagales</taxon>
        <taxon>Persicobacteraceae</taxon>
        <taxon>Persicobacter</taxon>
    </lineage>
</organism>
<dbReference type="EMBL" id="BQKE01000006">
    <property type="protein sequence ID" value="GJM64668.1"/>
    <property type="molecule type" value="Genomic_DNA"/>
</dbReference>